<evidence type="ECO:0000313" key="3">
    <source>
        <dbReference type="Proteomes" id="UP000024635"/>
    </source>
</evidence>
<evidence type="ECO:0000313" key="2">
    <source>
        <dbReference type="EMBL" id="EYB88094.1"/>
    </source>
</evidence>
<evidence type="ECO:0000256" key="1">
    <source>
        <dbReference type="SAM" id="MobiDB-lite"/>
    </source>
</evidence>
<feature type="region of interest" description="Disordered" evidence="1">
    <location>
        <begin position="22"/>
        <end position="87"/>
    </location>
</feature>
<dbReference type="Proteomes" id="UP000024635">
    <property type="component" value="Unassembled WGS sequence"/>
</dbReference>
<dbReference type="AlphaFoldDB" id="A0A016SCU9"/>
<reference evidence="3" key="1">
    <citation type="journal article" date="2015" name="Nat. Genet.">
        <title>The genome and transcriptome of the zoonotic hookworm Ancylostoma ceylanicum identify infection-specific gene families.</title>
        <authorList>
            <person name="Schwarz E.M."/>
            <person name="Hu Y."/>
            <person name="Antoshechkin I."/>
            <person name="Miller M.M."/>
            <person name="Sternberg P.W."/>
            <person name="Aroian R.V."/>
        </authorList>
    </citation>
    <scope>NUCLEOTIDE SEQUENCE</scope>
    <source>
        <strain evidence="3">HY135</strain>
    </source>
</reference>
<comment type="caution">
    <text evidence="2">The sequence shown here is derived from an EMBL/GenBank/DDBJ whole genome shotgun (WGS) entry which is preliminary data.</text>
</comment>
<protein>
    <submittedName>
        <fullName evidence="2">Uncharacterized protein</fullName>
    </submittedName>
</protein>
<sequence length="87" mass="9054">MGDDQGYAQHALLFLDVQISTLNPKSGRSGWGPTCPSPPRMSEQPAQTRTAPPSGPRIIHDCGRRMASPTSAAAGDGDAGCHTPRGV</sequence>
<organism evidence="2 3">
    <name type="scientific">Ancylostoma ceylanicum</name>
    <dbReference type="NCBI Taxonomy" id="53326"/>
    <lineage>
        <taxon>Eukaryota</taxon>
        <taxon>Metazoa</taxon>
        <taxon>Ecdysozoa</taxon>
        <taxon>Nematoda</taxon>
        <taxon>Chromadorea</taxon>
        <taxon>Rhabditida</taxon>
        <taxon>Rhabditina</taxon>
        <taxon>Rhabditomorpha</taxon>
        <taxon>Strongyloidea</taxon>
        <taxon>Ancylostomatidae</taxon>
        <taxon>Ancylostomatinae</taxon>
        <taxon>Ancylostoma</taxon>
    </lineage>
</organism>
<accession>A0A016SCU9</accession>
<dbReference type="EMBL" id="JARK01001588">
    <property type="protein sequence ID" value="EYB88094.1"/>
    <property type="molecule type" value="Genomic_DNA"/>
</dbReference>
<gene>
    <name evidence="2" type="primary">Acey_s0252.g213</name>
    <name evidence="2" type="ORF">Y032_0252g213</name>
</gene>
<keyword evidence="3" id="KW-1185">Reference proteome</keyword>
<proteinExistence type="predicted"/>
<name>A0A016SCU9_9BILA</name>